<proteinExistence type="predicted"/>
<name>A0A7X2MZP7_9CLOT</name>
<protein>
    <submittedName>
        <fullName evidence="2">Uncharacterized protein</fullName>
    </submittedName>
</protein>
<keyword evidence="1" id="KW-0472">Membrane</keyword>
<evidence type="ECO:0000256" key="1">
    <source>
        <dbReference type="SAM" id="Phobius"/>
    </source>
</evidence>
<comment type="caution">
    <text evidence="2">The sequence shown here is derived from an EMBL/GenBank/DDBJ whole genome shotgun (WGS) entry which is preliminary data.</text>
</comment>
<organism evidence="2 3">
    <name type="scientific">Inconstantimicrobium porci</name>
    <dbReference type="NCBI Taxonomy" id="2652291"/>
    <lineage>
        <taxon>Bacteria</taxon>
        <taxon>Bacillati</taxon>
        <taxon>Bacillota</taxon>
        <taxon>Clostridia</taxon>
        <taxon>Eubacteriales</taxon>
        <taxon>Clostridiaceae</taxon>
        <taxon>Inconstantimicrobium</taxon>
    </lineage>
</organism>
<dbReference type="EMBL" id="VULX01000021">
    <property type="protein sequence ID" value="MSR92076.1"/>
    <property type="molecule type" value="Genomic_DNA"/>
</dbReference>
<keyword evidence="1" id="KW-1133">Transmembrane helix</keyword>
<dbReference type="AlphaFoldDB" id="A0A7X2MZP7"/>
<keyword evidence="1" id="KW-0812">Transmembrane</keyword>
<gene>
    <name evidence="2" type="ORF">FYJ33_11910</name>
</gene>
<reference evidence="2 3" key="1">
    <citation type="submission" date="2019-08" db="EMBL/GenBank/DDBJ databases">
        <title>In-depth cultivation of the pig gut microbiome towards novel bacterial diversity and tailored functional studies.</title>
        <authorList>
            <person name="Wylensek D."/>
            <person name="Hitch T.C.A."/>
            <person name="Clavel T."/>
        </authorList>
    </citation>
    <scope>NUCLEOTIDE SEQUENCE [LARGE SCALE GENOMIC DNA]</scope>
    <source>
        <strain evidence="2 3">WCA-383-APC-5B</strain>
    </source>
</reference>
<accession>A0A7X2MZP7</accession>
<feature type="transmembrane region" description="Helical" evidence="1">
    <location>
        <begin position="20"/>
        <end position="42"/>
    </location>
</feature>
<evidence type="ECO:0000313" key="3">
    <source>
        <dbReference type="Proteomes" id="UP000460287"/>
    </source>
</evidence>
<keyword evidence="3" id="KW-1185">Reference proteome</keyword>
<evidence type="ECO:0000313" key="2">
    <source>
        <dbReference type="EMBL" id="MSR92076.1"/>
    </source>
</evidence>
<sequence length="43" mass="5034">MFLFALCIQMSKDQSLSTLQSIICYAIMVIPHVLMHFTYRLLI</sequence>
<dbReference type="Proteomes" id="UP000460287">
    <property type="component" value="Unassembled WGS sequence"/>
</dbReference>